<gene>
    <name evidence="1" type="ORF">SCALOS_LOCUS2471</name>
</gene>
<dbReference type="Proteomes" id="UP000789860">
    <property type="component" value="Unassembled WGS sequence"/>
</dbReference>
<keyword evidence="2" id="KW-1185">Reference proteome</keyword>
<comment type="caution">
    <text evidence="1">The sequence shown here is derived from an EMBL/GenBank/DDBJ whole genome shotgun (WGS) entry which is preliminary data.</text>
</comment>
<protein>
    <submittedName>
        <fullName evidence="1">9346_t:CDS:1</fullName>
    </submittedName>
</protein>
<evidence type="ECO:0000313" key="1">
    <source>
        <dbReference type="EMBL" id="CAG8482294.1"/>
    </source>
</evidence>
<evidence type="ECO:0000313" key="2">
    <source>
        <dbReference type="Proteomes" id="UP000789860"/>
    </source>
</evidence>
<dbReference type="EMBL" id="CAJVPM010002217">
    <property type="protein sequence ID" value="CAG8482294.1"/>
    <property type="molecule type" value="Genomic_DNA"/>
</dbReference>
<accession>A0ACA9KP30</accession>
<proteinExistence type="predicted"/>
<reference evidence="1" key="1">
    <citation type="submission" date="2021-06" db="EMBL/GenBank/DDBJ databases">
        <authorList>
            <person name="Kallberg Y."/>
            <person name="Tangrot J."/>
            <person name="Rosling A."/>
        </authorList>
    </citation>
    <scope>NUCLEOTIDE SEQUENCE</scope>
    <source>
        <strain evidence="1">AU212A</strain>
    </source>
</reference>
<sequence>MTEISNNRSIVASVKENNGKTDEVAITHCIFDMDGLLLNTEEIYYEVTSEILARFGKTYSLELRSRSLGLRQQESAVLLVNETGIDITADEFRKERHEKNLERFPFAKPMPGVMRLVAHLKKHKIPIAVATSSNRESFNVKASNNKELFDMFDSITCGDDANVKNGKPAPDLFLTACEGIGNPPKNQCLVFEDAINGIKAAKNANMKVVGFTEALRGLNKTDKIRVNAVAPAFVETNMVDDLLKAKPTLVEYIEKIGLIPMDKVIDAFITLIQDDKFA</sequence>
<name>A0ACA9KP30_9GLOM</name>
<organism evidence="1 2">
    <name type="scientific">Scutellospora calospora</name>
    <dbReference type="NCBI Taxonomy" id="85575"/>
    <lineage>
        <taxon>Eukaryota</taxon>
        <taxon>Fungi</taxon>
        <taxon>Fungi incertae sedis</taxon>
        <taxon>Mucoromycota</taxon>
        <taxon>Glomeromycotina</taxon>
        <taxon>Glomeromycetes</taxon>
        <taxon>Diversisporales</taxon>
        <taxon>Gigasporaceae</taxon>
        <taxon>Scutellospora</taxon>
    </lineage>
</organism>
<feature type="non-terminal residue" evidence="1">
    <location>
        <position position="278"/>
    </location>
</feature>